<sequence>MTHPNQLQAIGPRTMRAPFLLVLAVLAGIVAMHGLTPDVMPAAHAMSAATMSPAAPTPAMSASCTHAVRSGGPADGHHSSHADTTCAAAGTAGGPALPALTPALGVAAEPPVSAGAVEPATGGRAPPDLAELQLLRI</sequence>
<protein>
    <submittedName>
        <fullName evidence="2">Uncharacterized protein</fullName>
    </submittedName>
</protein>
<evidence type="ECO:0000256" key="1">
    <source>
        <dbReference type="SAM" id="MobiDB-lite"/>
    </source>
</evidence>
<feature type="region of interest" description="Disordered" evidence="1">
    <location>
        <begin position="53"/>
        <end position="92"/>
    </location>
</feature>
<dbReference type="InterPro" id="IPR046151">
    <property type="entry name" value="DUF6153"/>
</dbReference>
<feature type="compositionally biased region" description="Low complexity" evidence="1">
    <location>
        <begin position="82"/>
        <end position="92"/>
    </location>
</feature>
<dbReference type="EMBL" id="SUMC01000020">
    <property type="protein sequence ID" value="TKA09628.1"/>
    <property type="molecule type" value="Genomic_DNA"/>
</dbReference>
<keyword evidence="3" id="KW-1185">Reference proteome</keyword>
<gene>
    <name evidence="2" type="ORF">FCI23_21130</name>
</gene>
<evidence type="ECO:0000313" key="2">
    <source>
        <dbReference type="EMBL" id="TKA09628.1"/>
    </source>
</evidence>
<name>A0A4U0SKT8_9ACTN</name>
<dbReference type="Proteomes" id="UP000305778">
    <property type="component" value="Unassembled WGS sequence"/>
</dbReference>
<organism evidence="2 3">
    <name type="scientific">Actinacidiphila oryziradicis</name>
    <dbReference type="NCBI Taxonomy" id="2571141"/>
    <lineage>
        <taxon>Bacteria</taxon>
        <taxon>Bacillati</taxon>
        <taxon>Actinomycetota</taxon>
        <taxon>Actinomycetes</taxon>
        <taxon>Kitasatosporales</taxon>
        <taxon>Streptomycetaceae</taxon>
        <taxon>Actinacidiphila</taxon>
    </lineage>
</organism>
<dbReference type="Pfam" id="PF19650">
    <property type="entry name" value="DUF6153"/>
    <property type="match status" value="1"/>
</dbReference>
<dbReference type="RefSeq" id="WP_136725502.1">
    <property type="nucleotide sequence ID" value="NZ_SUMC01000020.1"/>
</dbReference>
<evidence type="ECO:0000313" key="3">
    <source>
        <dbReference type="Proteomes" id="UP000305778"/>
    </source>
</evidence>
<proteinExistence type="predicted"/>
<comment type="caution">
    <text evidence="2">The sequence shown here is derived from an EMBL/GenBank/DDBJ whole genome shotgun (WGS) entry which is preliminary data.</text>
</comment>
<reference evidence="2 3" key="1">
    <citation type="submission" date="2019-04" db="EMBL/GenBank/DDBJ databases">
        <title>Streptomyces oryziradicis sp. nov., a novel actinomycete isolated from rhizosphere soil of rice (Oryza sativa L.).</title>
        <authorList>
            <person name="Li C."/>
        </authorList>
    </citation>
    <scope>NUCLEOTIDE SEQUENCE [LARGE SCALE GENOMIC DNA]</scope>
    <source>
        <strain evidence="2 3">NEAU-C40</strain>
    </source>
</reference>
<dbReference type="AlphaFoldDB" id="A0A4U0SKT8"/>
<accession>A0A4U0SKT8</accession>
<feature type="compositionally biased region" description="Low complexity" evidence="1">
    <location>
        <begin position="53"/>
        <end position="63"/>
    </location>
</feature>